<comment type="caution">
    <text evidence="1">The sequence shown here is derived from an EMBL/GenBank/DDBJ whole genome shotgun (WGS) entry which is preliminary data.</text>
</comment>
<dbReference type="AlphaFoldDB" id="A0A9W7AWP9"/>
<protein>
    <submittedName>
        <fullName evidence="1">Uncharacterized protein</fullName>
    </submittedName>
</protein>
<evidence type="ECO:0000313" key="1">
    <source>
        <dbReference type="EMBL" id="GMH79241.1"/>
    </source>
</evidence>
<sequence length="66" mass="7246">MTIPVYSHLTLGVSVVYACSKLVPSSIEVSYNSDENSDGHDPSSEYLLNQQRIAAELAKRSSKTEE</sequence>
<accession>A0A9W7AWP9</accession>
<evidence type="ECO:0000313" key="2">
    <source>
        <dbReference type="Proteomes" id="UP001162640"/>
    </source>
</evidence>
<gene>
    <name evidence="1" type="ORF">TL16_g08077</name>
</gene>
<reference evidence="2" key="1">
    <citation type="journal article" date="2023" name="Commun. Biol.">
        <title>Genome analysis of Parmales, the sister group of diatoms, reveals the evolutionary specialization of diatoms from phago-mixotrophs to photoautotrophs.</title>
        <authorList>
            <person name="Ban H."/>
            <person name="Sato S."/>
            <person name="Yoshikawa S."/>
            <person name="Yamada K."/>
            <person name="Nakamura Y."/>
            <person name="Ichinomiya M."/>
            <person name="Sato N."/>
            <person name="Blanc-Mathieu R."/>
            <person name="Endo H."/>
            <person name="Kuwata A."/>
            <person name="Ogata H."/>
        </authorList>
    </citation>
    <scope>NUCLEOTIDE SEQUENCE [LARGE SCALE GENOMIC DNA]</scope>
</reference>
<organism evidence="1 2">
    <name type="scientific">Triparma laevis f. inornata</name>
    <dbReference type="NCBI Taxonomy" id="1714386"/>
    <lineage>
        <taxon>Eukaryota</taxon>
        <taxon>Sar</taxon>
        <taxon>Stramenopiles</taxon>
        <taxon>Ochrophyta</taxon>
        <taxon>Bolidophyceae</taxon>
        <taxon>Parmales</taxon>
        <taxon>Triparmaceae</taxon>
        <taxon>Triparma</taxon>
    </lineage>
</organism>
<name>A0A9W7AWP9_9STRA</name>
<feature type="non-terminal residue" evidence="1">
    <location>
        <position position="66"/>
    </location>
</feature>
<dbReference type="EMBL" id="BLQM01000263">
    <property type="protein sequence ID" value="GMH79241.1"/>
    <property type="molecule type" value="Genomic_DNA"/>
</dbReference>
<proteinExistence type="predicted"/>
<dbReference type="Proteomes" id="UP001162640">
    <property type="component" value="Unassembled WGS sequence"/>
</dbReference>